<evidence type="ECO:0008006" key="4">
    <source>
        <dbReference type="Google" id="ProtNLM"/>
    </source>
</evidence>
<keyword evidence="1" id="KW-1133">Transmembrane helix</keyword>
<reference evidence="2 3" key="1">
    <citation type="submission" date="2014-06" db="EMBL/GenBank/DDBJ databases">
        <authorList>
            <person name="Swart Estienne"/>
        </authorList>
    </citation>
    <scope>NUCLEOTIDE SEQUENCE [LARGE SCALE GENOMIC DNA]</scope>
    <source>
        <strain evidence="2 3">130c</strain>
    </source>
</reference>
<evidence type="ECO:0000256" key="1">
    <source>
        <dbReference type="SAM" id="Phobius"/>
    </source>
</evidence>
<dbReference type="EMBL" id="CCKQ01017214">
    <property type="protein sequence ID" value="CDW89081.1"/>
    <property type="molecule type" value="Genomic_DNA"/>
</dbReference>
<proteinExistence type="predicted"/>
<feature type="transmembrane region" description="Helical" evidence="1">
    <location>
        <begin position="100"/>
        <end position="118"/>
    </location>
</feature>
<evidence type="ECO:0000313" key="3">
    <source>
        <dbReference type="Proteomes" id="UP000039865"/>
    </source>
</evidence>
<keyword evidence="1" id="KW-0812">Transmembrane</keyword>
<gene>
    <name evidence="2" type="primary">Contig11428.g12230</name>
    <name evidence="2" type="ORF">STYLEM_18210</name>
</gene>
<protein>
    <recommendedName>
        <fullName evidence="4">Transmembrane protein</fullName>
    </recommendedName>
</protein>
<dbReference type="Proteomes" id="UP000039865">
    <property type="component" value="Unassembled WGS sequence"/>
</dbReference>
<dbReference type="AlphaFoldDB" id="A0A078B4A2"/>
<keyword evidence="1" id="KW-0472">Membrane</keyword>
<keyword evidence="3" id="KW-1185">Reference proteome</keyword>
<sequence>MKKQEMDLNFSSSKEIQTYIQAQMGLPQSNSDSPMLRHLKDLQDLEGNYVVKDFKVNQYSLQTLSMASFMIMFRTCFNPIDFDGRILRDLKNSYKTNEIGFFITALFFGTLGWSIITYRRNQILLLKKRFVFQQYKKQKFIEESLRLRTREELIEDKVPRIEYKDYFKK</sequence>
<dbReference type="InParanoid" id="A0A078B4A2"/>
<dbReference type="OrthoDB" id="10638634at2759"/>
<accession>A0A078B4A2</accession>
<organism evidence="2 3">
    <name type="scientific">Stylonychia lemnae</name>
    <name type="common">Ciliate</name>
    <dbReference type="NCBI Taxonomy" id="5949"/>
    <lineage>
        <taxon>Eukaryota</taxon>
        <taxon>Sar</taxon>
        <taxon>Alveolata</taxon>
        <taxon>Ciliophora</taxon>
        <taxon>Intramacronucleata</taxon>
        <taxon>Spirotrichea</taxon>
        <taxon>Stichotrichia</taxon>
        <taxon>Sporadotrichida</taxon>
        <taxon>Oxytrichidae</taxon>
        <taxon>Stylonychinae</taxon>
        <taxon>Stylonychia</taxon>
    </lineage>
</organism>
<name>A0A078B4A2_STYLE</name>
<evidence type="ECO:0000313" key="2">
    <source>
        <dbReference type="EMBL" id="CDW89081.1"/>
    </source>
</evidence>